<sequence length="84" mass="9517">MITEYIEAALARAKYEIIEDEQPYYGEVPGLDGVWATGKTLEECRKNLAEVIDGWIVVRLRKGLPIPPIGKYKIEEPKRLEVGS</sequence>
<proteinExistence type="predicted"/>
<dbReference type="InterPro" id="IPR035069">
    <property type="entry name" value="TTHA1013/TTHA0281-like"/>
</dbReference>
<gene>
    <name evidence="1" type="ORF">DRI96_04285</name>
</gene>
<evidence type="ECO:0000313" key="2">
    <source>
        <dbReference type="Proteomes" id="UP000267654"/>
    </source>
</evidence>
<reference evidence="1 2" key="1">
    <citation type="submission" date="2018-06" db="EMBL/GenBank/DDBJ databases">
        <title>Extensive metabolic versatility and redundancy in microbially diverse, dynamic hydrothermal sediments.</title>
        <authorList>
            <person name="Dombrowski N."/>
            <person name="Teske A."/>
            <person name="Baker B.J."/>
        </authorList>
    </citation>
    <scope>NUCLEOTIDE SEQUENCE [LARGE SCALE GENOMIC DNA]</scope>
    <source>
        <strain evidence="1">B19_G9</strain>
    </source>
</reference>
<dbReference type="SUPFAM" id="SSF143100">
    <property type="entry name" value="TTHA1013/TTHA0281-like"/>
    <property type="match status" value="1"/>
</dbReference>
<dbReference type="Pfam" id="PF21748">
    <property type="entry name" value="UPF0150"/>
    <property type="match status" value="1"/>
</dbReference>
<dbReference type="InterPro" id="IPR049389">
    <property type="entry name" value="TTHA0281-like"/>
</dbReference>
<protein>
    <submittedName>
        <fullName evidence="1">Type II toxin-antitoxin system HicB family antitoxin</fullName>
    </submittedName>
</protein>
<comment type="caution">
    <text evidence="1">The sequence shown here is derived from an EMBL/GenBank/DDBJ whole genome shotgun (WGS) entry which is preliminary data.</text>
</comment>
<organism evidence="1 2">
    <name type="scientific">Aerophobetes bacterium</name>
    <dbReference type="NCBI Taxonomy" id="2030807"/>
    <lineage>
        <taxon>Bacteria</taxon>
        <taxon>Candidatus Aerophobota</taxon>
    </lineage>
</organism>
<name>A0A662D9Z8_UNCAE</name>
<dbReference type="EMBL" id="QMQB01000146">
    <property type="protein sequence ID" value="RLE12594.1"/>
    <property type="molecule type" value="Genomic_DNA"/>
</dbReference>
<dbReference type="Gene3D" id="3.30.160.250">
    <property type="match status" value="1"/>
</dbReference>
<evidence type="ECO:0000313" key="1">
    <source>
        <dbReference type="EMBL" id="RLE12594.1"/>
    </source>
</evidence>
<dbReference type="Proteomes" id="UP000267654">
    <property type="component" value="Unassembled WGS sequence"/>
</dbReference>
<accession>A0A662D9Z8</accession>
<dbReference type="AlphaFoldDB" id="A0A662D9Z8"/>